<dbReference type="InterPro" id="IPR034660">
    <property type="entry name" value="DinB/YfiT-like"/>
</dbReference>
<reference evidence="2" key="1">
    <citation type="journal article" date="2015" name="Nature">
        <title>Complex archaea that bridge the gap between prokaryotes and eukaryotes.</title>
        <authorList>
            <person name="Spang A."/>
            <person name="Saw J.H."/>
            <person name="Jorgensen S.L."/>
            <person name="Zaremba-Niedzwiedzka K."/>
            <person name="Martijn J."/>
            <person name="Lind A.E."/>
            <person name="van Eijk R."/>
            <person name="Schleper C."/>
            <person name="Guy L."/>
            <person name="Ettema T.J."/>
        </authorList>
    </citation>
    <scope>NUCLEOTIDE SEQUENCE</scope>
</reference>
<keyword evidence="1" id="KW-0479">Metal-binding</keyword>
<dbReference type="Pfam" id="PF05163">
    <property type="entry name" value="DinB"/>
    <property type="match status" value="1"/>
</dbReference>
<comment type="caution">
    <text evidence="2">The sequence shown here is derived from an EMBL/GenBank/DDBJ whole genome shotgun (WGS) entry which is preliminary data.</text>
</comment>
<evidence type="ECO:0008006" key="3">
    <source>
        <dbReference type="Google" id="ProtNLM"/>
    </source>
</evidence>
<evidence type="ECO:0000313" key="2">
    <source>
        <dbReference type="EMBL" id="KKM72403.1"/>
    </source>
</evidence>
<organism evidence="2">
    <name type="scientific">marine sediment metagenome</name>
    <dbReference type="NCBI Taxonomy" id="412755"/>
    <lineage>
        <taxon>unclassified sequences</taxon>
        <taxon>metagenomes</taxon>
        <taxon>ecological metagenomes</taxon>
    </lineage>
</organism>
<dbReference type="PANTHER" id="PTHR37302">
    <property type="entry name" value="SLR1116 PROTEIN"/>
    <property type="match status" value="1"/>
</dbReference>
<proteinExistence type="predicted"/>
<evidence type="ECO:0000256" key="1">
    <source>
        <dbReference type="ARBA" id="ARBA00022723"/>
    </source>
</evidence>
<gene>
    <name evidence="2" type="ORF">LCGC14_1420890</name>
</gene>
<accession>A0A0F9JRX4</accession>
<sequence length="147" mass="17596">MKPFFNSIFDYNFHCNKKLIEVFSTIETVPEKSGVLFSHILNAHHIWNARIRDRKPEFEVWQLHDIKTLGDIHYDNQRNSFEIVSNTEDFEKRIDYENTENRLFTNTVQDILFHIINHSTNHRGQIASDFKSNGLEPLVTDYIHYKR</sequence>
<dbReference type="SUPFAM" id="SSF109854">
    <property type="entry name" value="DinB/YfiT-like putative metalloenzymes"/>
    <property type="match status" value="1"/>
</dbReference>
<dbReference type="EMBL" id="LAZR01009479">
    <property type="protein sequence ID" value="KKM72403.1"/>
    <property type="molecule type" value="Genomic_DNA"/>
</dbReference>
<dbReference type="PANTHER" id="PTHR37302:SF3">
    <property type="entry name" value="DAMAGE-INDUCIBLE PROTEIN DINB"/>
    <property type="match status" value="1"/>
</dbReference>
<name>A0A0F9JRX4_9ZZZZ</name>
<dbReference type="InterPro" id="IPR007837">
    <property type="entry name" value="DinB"/>
</dbReference>
<dbReference type="GO" id="GO:0046872">
    <property type="term" value="F:metal ion binding"/>
    <property type="evidence" value="ECO:0007669"/>
    <property type="project" value="UniProtKB-KW"/>
</dbReference>
<dbReference type="Gene3D" id="1.20.120.450">
    <property type="entry name" value="dinb family like domain"/>
    <property type="match status" value="1"/>
</dbReference>
<protein>
    <recommendedName>
        <fullName evidence="3">Damage-inducible protein DinB</fullName>
    </recommendedName>
</protein>
<dbReference type="AlphaFoldDB" id="A0A0F9JRX4"/>